<evidence type="ECO:0000256" key="1">
    <source>
        <dbReference type="SAM" id="Phobius"/>
    </source>
</evidence>
<comment type="caution">
    <text evidence="2">The sequence shown here is derived from an EMBL/GenBank/DDBJ whole genome shotgun (WGS) entry which is preliminary data.</text>
</comment>
<evidence type="ECO:0000313" key="3">
    <source>
        <dbReference type="Proteomes" id="UP000220900"/>
    </source>
</evidence>
<name>A0A2A8LRM7_BACCE</name>
<keyword evidence="1" id="KW-1133">Transmembrane helix</keyword>
<protein>
    <submittedName>
        <fullName evidence="2">Uncharacterized protein</fullName>
    </submittedName>
</protein>
<reference evidence="2 3" key="1">
    <citation type="submission" date="2017-09" db="EMBL/GenBank/DDBJ databases">
        <title>Large-scale bioinformatics analysis of Bacillus genomes uncovers conserved roles of natural products in bacterial physiology.</title>
        <authorList>
            <consortium name="Agbiome Team Llc"/>
            <person name="Bleich R.M."/>
            <person name="Grubbs K.J."/>
            <person name="Santa Maria K.C."/>
            <person name="Allen S.E."/>
            <person name="Farag S."/>
            <person name="Shank E.A."/>
            <person name="Bowers A."/>
        </authorList>
    </citation>
    <scope>NUCLEOTIDE SEQUENCE [LARGE SCALE GENOMIC DNA]</scope>
    <source>
        <strain evidence="2 3">AFS002368</strain>
    </source>
</reference>
<evidence type="ECO:0000313" key="2">
    <source>
        <dbReference type="EMBL" id="PES96639.1"/>
    </source>
</evidence>
<keyword evidence="1" id="KW-0812">Transmembrane</keyword>
<keyword evidence="1" id="KW-0472">Membrane</keyword>
<dbReference type="AlphaFoldDB" id="A0A2A8LRM7"/>
<sequence>MKRQDSLLQHNKTSLFFLTSNNENYVNELSIWAAYYIFCLAWGFSKMLAIPMRIKPRKQVSPKKR</sequence>
<proteinExistence type="predicted"/>
<dbReference type="Proteomes" id="UP000220900">
    <property type="component" value="Unassembled WGS sequence"/>
</dbReference>
<organism evidence="2 3">
    <name type="scientific">Bacillus cereus</name>
    <dbReference type="NCBI Taxonomy" id="1396"/>
    <lineage>
        <taxon>Bacteria</taxon>
        <taxon>Bacillati</taxon>
        <taxon>Bacillota</taxon>
        <taxon>Bacilli</taxon>
        <taxon>Bacillales</taxon>
        <taxon>Bacillaceae</taxon>
        <taxon>Bacillus</taxon>
        <taxon>Bacillus cereus group</taxon>
    </lineage>
</organism>
<dbReference type="EMBL" id="NTZF01000007">
    <property type="protein sequence ID" value="PES96639.1"/>
    <property type="molecule type" value="Genomic_DNA"/>
</dbReference>
<feature type="transmembrane region" description="Helical" evidence="1">
    <location>
        <begin position="29"/>
        <end position="49"/>
    </location>
</feature>
<gene>
    <name evidence="2" type="ORF">CN491_08680</name>
</gene>
<accession>A0A2A8LRM7</accession>